<evidence type="ECO:0000256" key="2">
    <source>
        <dbReference type="ARBA" id="ARBA00006739"/>
    </source>
</evidence>
<dbReference type="Pfam" id="PF00535">
    <property type="entry name" value="Glycos_transf_2"/>
    <property type="match status" value="1"/>
</dbReference>
<evidence type="ECO:0000259" key="9">
    <source>
        <dbReference type="Pfam" id="PF00535"/>
    </source>
</evidence>
<dbReference type="Gene3D" id="3.90.550.10">
    <property type="entry name" value="Spore Coat Polysaccharide Biosynthesis Protein SpsA, Chain A"/>
    <property type="match status" value="1"/>
</dbReference>
<reference evidence="11 12" key="1">
    <citation type="journal article" date="2015" name="Nature">
        <title>rRNA introns, odd ribosomes, and small enigmatic genomes across a large radiation of phyla.</title>
        <authorList>
            <person name="Brown C.T."/>
            <person name="Hug L.A."/>
            <person name="Thomas B.C."/>
            <person name="Sharon I."/>
            <person name="Castelle C.J."/>
            <person name="Singh A."/>
            <person name="Wilkins M.J."/>
            <person name="Williams K.H."/>
            <person name="Banfield J.F."/>
        </authorList>
    </citation>
    <scope>NUCLEOTIDE SEQUENCE [LARGE SCALE GENOMIC DNA]</scope>
</reference>
<evidence type="ECO:0000256" key="3">
    <source>
        <dbReference type="ARBA" id="ARBA00022676"/>
    </source>
</evidence>
<evidence type="ECO:0000256" key="1">
    <source>
        <dbReference type="ARBA" id="ARBA00004141"/>
    </source>
</evidence>
<feature type="domain" description="Glycosyltransferase 2-like" evidence="9">
    <location>
        <begin position="6"/>
        <end position="179"/>
    </location>
</feature>
<dbReference type="SUPFAM" id="SSF53448">
    <property type="entry name" value="Nucleotide-diphospho-sugar transferases"/>
    <property type="match status" value="1"/>
</dbReference>
<keyword evidence="4 11" id="KW-0808">Transferase</keyword>
<dbReference type="InterPro" id="IPR039528">
    <property type="entry name" value="DPM1-like"/>
</dbReference>
<name>A0A0G0T701_9BACT</name>
<keyword evidence="6 8" id="KW-1133">Transmembrane helix</keyword>
<evidence type="ECO:0000256" key="8">
    <source>
        <dbReference type="SAM" id="Phobius"/>
    </source>
</evidence>
<dbReference type="PANTHER" id="PTHR43398">
    <property type="entry name" value="DOLICHOL-PHOSPHATE MANNOSYLTRANSFERASE SUBUNIT 1"/>
    <property type="match status" value="1"/>
</dbReference>
<dbReference type="AlphaFoldDB" id="A0A0G0T701"/>
<dbReference type="GO" id="GO:0016020">
    <property type="term" value="C:membrane"/>
    <property type="evidence" value="ECO:0007669"/>
    <property type="project" value="UniProtKB-SubCell"/>
</dbReference>
<gene>
    <name evidence="11" type="ORF">UU14_C0002G0027</name>
</gene>
<feature type="transmembrane region" description="Helical" evidence="8">
    <location>
        <begin position="314"/>
        <end position="332"/>
    </location>
</feature>
<evidence type="ECO:0000256" key="5">
    <source>
        <dbReference type="ARBA" id="ARBA00022692"/>
    </source>
</evidence>
<dbReference type="Proteomes" id="UP000034664">
    <property type="component" value="Unassembled WGS sequence"/>
</dbReference>
<feature type="transmembrane region" description="Helical" evidence="8">
    <location>
        <begin position="242"/>
        <end position="267"/>
    </location>
</feature>
<comment type="caution">
    <text evidence="11">The sequence shown here is derived from an EMBL/GenBank/DDBJ whole genome shotgun (WGS) entry which is preliminary data.</text>
</comment>
<protein>
    <submittedName>
        <fullName evidence="11">Dolichyl-phosphate beta-D-mannosyltransferase</fullName>
    </submittedName>
</protein>
<dbReference type="Pfam" id="PF04138">
    <property type="entry name" value="GtrA_DPMS_TM"/>
    <property type="match status" value="1"/>
</dbReference>
<keyword evidence="5 8" id="KW-0812">Transmembrane</keyword>
<proteinExistence type="inferred from homology"/>
<feature type="transmembrane region" description="Helical" evidence="8">
    <location>
        <begin position="352"/>
        <end position="371"/>
    </location>
</feature>
<dbReference type="FunFam" id="3.90.550.10:FF:000122">
    <property type="entry name" value="Dolichol-phosphate mannosyltransferase subunit 1"/>
    <property type="match status" value="1"/>
</dbReference>
<dbReference type="EMBL" id="LBZM01000002">
    <property type="protein sequence ID" value="KKR72774.1"/>
    <property type="molecule type" value="Genomic_DNA"/>
</dbReference>
<evidence type="ECO:0000313" key="11">
    <source>
        <dbReference type="EMBL" id="KKR72774.1"/>
    </source>
</evidence>
<feature type="transmembrane region" description="Helical" evidence="8">
    <location>
        <begin position="273"/>
        <end position="293"/>
    </location>
</feature>
<organism evidence="11 12">
    <name type="scientific">Candidatus Roizmanbacteria bacterium GW2011_GWB1_40_7</name>
    <dbReference type="NCBI Taxonomy" id="1618482"/>
    <lineage>
        <taxon>Bacteria</taxon>
        <taxon>Candidatus Roizmaniibacteriota</taxon>
    </lineage>
</organism>
<evidence type="ECO:0000256" key="7">
    <source>
        <dbReference type="ARBA" id="ARBA00023136"/>
    </source>
</evidence>
<keyword evidence="3 11" id="KW-0328">Glycosyltransferase</keyword>
<dbReference type="InterPro" id="IPR001173">
    <property type="entry name" value="Glyco_trans_2-like"/>
</dbReference>
<evidence type="ECO:0000313" key="12">
    <source>
        <dbReference type="Proteomes" id="UP000034664"/>
    </source>
</evidence>
<accession>A0A0G0T701</accession>
<dbReference type="InterPro" id="IPR007267">
    <property type="entry name" value="GtrA_DPMS_TM"/>
</dbReference>
<comment type="subcellular location">
    <subcellularLocation>
        <location evidence="1">Membrane</location>
        <topology evidence="1">Multi-pass membrane protein</topology>
    </subcellularLocation>
</comment>
<dbReference type="InterPro" id="IPR029044">
    <property type="entry name" value="Nucleotide-diphossugar_trans"/>
</dbReference>
<dbReference type="GO" id="GO:0004582">
    <property type="term" value="F:dolichyl-phosphate beta-D-mannosyltransferase activity"/>
    <property type="evidence" value="ECO:0007669"/>
    <property type="project" value="InterPro"/>
</dbReference>
<feature type="domain" description="GtrA/DPMS transmembrane" evidence="10">
    <location>
        <begin position="244"/>
        <end position="376"/>
    </location>
</feature>
<dbReference type="PANTHER" id="PTHR43398:SF1">
    <property type="entry name" value="DOLICHOL-PHOSPHATE MANNOSYLTRANSFERASE SUBUNIT 1"/>
    <property type="match status" value="1"/>
</dbReference>
<sequence>MPHVVIILPTYNEADNIRQLIKQLTDVFKQEEEAYQFSILVVDDMSPDKTADIVQELQKRHSNIELLLGEKRGLGAAYVRGMHYAVDKMQADILFQMDSDLSHDPKVIPSFLRKIEQGADYVVGSRYISGGSIPENWGIDRKIYSIAGNLVIRFGLMIPRIHEWTSGYRAMRTEVFRKIRHGLEKYRGYIFQIASMHRVVKAHFAIAEVPISFIDRKYGKSKIIPKEYIPDILRYILLNSSFVRFFITGLFGFGLDFSIAAFLIYMLHMFEPTANAISAAIAVSSNFLINNYWSFNHKKITGGLPVYIRKYMQFVIVAVGSVGIQWLGMYIAFHTLGEQDIIVGTFNIHPWIVYKICIIIFFIIPYSYLMYNRVIWRAPEK</sequence>
<dbReference type="GO" id="GO:0009247">
    <property type="term" value="P:glycolipid biosynthetic process"/>
    <property type="evidence" value="ECO:0007669"/>
    <property type="project" value="TreeGrafter"/>
</dbReference>
<evidence type="ECO:0000256" key="4">
    <source>
        <dbReference type="ARBA" id="ARBA00022679"/>
    </source>
</evidence>
<evidence type="ECO:0000256" key="6">
    <source>
        <dbReference type="ARBA" id="ARBA00022989"/>
    </source>
</evidence>
<dbReference type="CDD" id="cd06442">
    <property type="entry name" value="DPM1_like"/>
    <property type="match status" value="1"/>
</dbReference>
<comment type="similarity">
    <text evidence="2">Belongs to the glycosyltransferase 2 family.</text>
</comment>
<keyword evidence="7 8" id="KW-0472">Membrane</keyword>
<dbReference type="GO" id="GO:0000271">
    <property type="term" value="P:polysaccharide biosynthetic process"/>
    <property type="evidence" value="ECO:0007669"/>
    <property type="project" value="InterPro"/>
</dbReference>
<evidence type="ECO:0000259" key="10">
    <source>
        <dbReference type="Pfam" id="PF04138"/>
    </source>
</evidence>